<evidence type="ECO:0000313" key="2">
    <source>
        <dbReference type="Proteomes" id="UP000182284"/>
    </source>
</evidence>
<dbReference type="RefSeq" id="WP_074642585.1">
    <property type="nucleotide sequence ID" value="NZ_FNBL01000003.1"/>
</dbReference>
<gene>
    <name evidence="1" type="ORF">SAMN04488117_10311</name>
</gene>
<dbReference type="OrthoDB" id="7870592at2"/>
<name>A0A1G7JAS0_9RHOB</name>
<proteinExistence type="predicted"/>
<evidence type="ECO:0000313" key="1">
    <source>
        <dbReference type="EMBL" id="SDF22062.1"/>
    </source>
</evidence>
<protein>
    <submittedName>
        <fullName evidence="1">Uncharacterized protein</fullName>
    </submittedName>
</protein>
<reference evidence="1 2" key="1">
    <citation type="submission" date="2016-10" db="EMBL/GenBank/DDBJ databases">
        <authorList>
            <person name="de Groot N.N."/>
        </authorList>
    </citation>
    <scope>NUCLEOTIDE SEQUENCE [LARGE SCALE GENOMIC DNA]</scope>
    <source>
        <strain evidence="1 2">DSM 27375</strain>
    </source>
</reference>
<sequence length="67" mass="7162">MLLLAPILIIGLYVAMYILRTEKTGACKWRQVSKGAEGVDWACPVCGATAQTASGEPKHCGGRMPKL</sequence>
<organism evidence="1 2">
    <name type="scientific">Celeribacter baekdonensis</name>
    <dbReference type="NCBI Taxonomy" id="875171"/>
    <lineage>
        <taxon>Bacteria</taxon>
        <taxon>Pseudomonadati</taxon>
        <taxon>Pseudomonadota</taxon>
        <taxon>Alphaproteobacteria</taxon>
        <taxon>Rhodobacterales</taxon>
        <taxon>Roseobacteraceae</taxon>
        <taxon>Celeribacter</taxon>
    </lineage>
</organism>
<accession>A0A1G7JAS0</accession>
<dbReference type="Proteomes" id="UP000182284">
    <property type="component" value="Unassembled WGS sequence"/>
</dbReference>
<dbReference type="EMBL" id="FNBL01000003">
    <property type="protein sequence ID" value="SDF22062.1"/>
    <property type="molecule type" value="Genomic_DNA"/>
</dbReference>
<dbReference type="AlphaFoldDB" id="A0A1G7JAS0"/>